<dbReference type="GO" id="GO:0003964">
    <property type="term" value="F:RNA-directed DNA polymerase activity"/>
    <property type="evidence" value="ECO:0007669"/>
    <property type="project" value="UniProtKB-KW"/>
</dbReference>
<keyword evidence="3" id="KW-1185">Reference proteome</keyword>
<dbReference type="Pfam" id="PF00078">
    <property type="entry name" value="RVT_1"/>
    <property type="match status" value="1"/>
</dbReference>
<reference evidence="3" key="1">
    <citation type="submission" date="2017-03" db="EMBL/GenBank/DDBJ databases">
        <title>Phytopthora megakarya and P. palmivora, two closely related causual agents of cacao black pod achieved similar genome size and gene model numbers by different mechanisms.</title>
        <authorList>
            <person name="Ali S."/>
            <person name="Shao J."/>
            <person name="Larry D.J."/>
            <person name="Kronmiller B."/>
            <person name="Shen D."/>
            <person name="Strem M.D."/>
            <person name="Melnick R.L."/>
            <person name="Guiltinan M.J."/>
            <person name="Tyler B.M."/>
            <person name="Meinhardt L.W."/>
            <person name="Bailey B.A."/>
        </authorList>
    </citation>
    <scope>NUCLEOTIDE SEQUENCE [LARGE SCALE GENOMIC DNA]</scope>
    <source>
        <strain evidence="3">zdho120</strain>
    </source>
</reference>
<dbReference type="InterPro" id="IPR043128">
    <property type="entry name" value="Rev_trsase/Diguanyl_cyclase"/>
</dbReference>
<protein>
    <submittedName>
        <fullName evidence="2">Reverse transcriptase</fullName>
    </submittedName>
</protein>
<dbReference type="AlphaFoldDB" id="A0A225UTK7"/>
<evidence type="ECO:0000259" key="1">
    <source>
        <dbReference type="PROSITE" id="PS50878"/>
    </source>
</evidence>
<dbReference type="Gene3D" id="3.30.70.270">
    <property type="match status" value="2"/>
</dbReference>
<name>A0A225UTK7_9STRA</name>
<feature type="domain" description="Reverse transcriptase" evidence="1">
    <location>
        <begin position="1"/>
        <end position="194"/>
    </location>
</feature>
<dbReference type="STRING" id="4795.A0A225UTK7"/>
<dbReference type="PANTHER" id="PTHR33064:SF37">
    <property type="entry name" value="RIBONUCLEASE H"/>
    <property type="match status" value="1"/>
</dbReference>
<dbReference type="InterPro" id="IPR000477">
    <property type="entry name" value="RT_dom"/>
</dbReference>
<evidence type="ECO:0000313" key="2">
    <source>
        <dbReference type="EMBL" id="OWY96323.1"/>
    </source>
</evidence>
<dbReference type="Gene3D" id="3.10.10.10">
    <property type="entry name" value="HIV Type 1 Reverse Transcriptase, subunit A, domain 1"/>
    <property type="match status" value="1"/>
</dbReference>
<sequence length="347" mass="39891">MINYSRSPWASSTVVIIKKNGVNIRLCIDYRLVNSLTQLMIYPMPLINDLLEDLESTLWYCSLDMARGFWVVKMTHRARLISFFITPFGQFEWKRMTFGLKNAPRSINLVDSPGSRSLKITEVFEDAEPVDPGKPSVLGRRSHIDDILITANNWDQVYDRVEGLLEACDKRNLSIGVVRSFWGMPKVEYLGHKVSHNGLEANSKDRLALTALPFPGSLNVMQSFLGSLNYYSRFIEDYAIYASVLYELQETDFAAMMRDTSQVRIQQVLEVESVDPESQEDQAIDHQKTLDMEAQDLIEVDPRWIHAYRSFDVLKSKIATTSILRHFDPDRRATVVMYASEGPFRDR</sequence>
<feature type="non-terminal residue" evidence="2">
    <location>
        <position position="347"/>
    </location>
</feature>
<comment type="caution">
    <text evidence="2">The sequence shown here is derived from an EMBL/GenBank/DDBJ whole genome shotgun (WGS) entry which is preliminary data.</text>
</comment>
<organism evidence="2 3">
    <name type="scientific">Phytophthora megakarya</name>
    <dbReference type="NCBI Taxonomy" id="4795"/>
    <lineage>
        <taxon>Eukaryota</taxon>
        <taxon>Sar</taxon>
        <taxon>Stramenopiles</taxon>
        <taxon>Oomycota</taxon>
        <taxon>Peronosporomycetes</taxon>
        <taxon>Peronosporales</taxon>
        <taxon>Peronosporaceae</taxon>
        <taxon>Phytophthora</taxon>
    </lineage>
</organism>
<keyword evidence="2" id="KW-0808">Transferase</keyword>
<dbReference type="PANTHER" id="PTHR33064">
    <property type="entry name" value="POL PROTEIN"/>
    <property type="match status" value="1"/>
</dbReference>
<gene>
    <name evidence="2" type="ORF">PHMEG_00033436</name>
</gene>
<evidence type="ECO:0000313" key="3">
    <source>
        <dbReference type="Proteomes" id="UP000198211"/>
    </source>
</evidence>
<keyword evidence="2" id="KW-0548">Nucleotidyltransferase</keyword>
<dbReference type="CDD" id="cd01647">
    <property type="entry name" value="RT_LTR"/>
    <property type="match status" value="1"/>
</dbReference>
<dbReference type="InterPro" id="IPR051320">
    <property type="entry name" value="Viral_Replic_Matur_Polypro"/>
</dbReference>
<dbReference type="OrthoDB" id="117211at2759"/>
<proteinExistence type="predicted"/>
<dbReference type="Proteomes" id="UP000198211">
    <property type="component" value="Unassembled WGS sequence"/>
</dbReference>
<dbReference type="EMBL" id="NBNE01011795">
    <property type="protein sequence ID" value="OWY96323.1"/>
    <property type="molecule type" value="Genomic_DNA"/>
</dbReference>
<dbReference type="InterPro" id="IPR043502">
    <property type="entry name" value="DNA/RNA_pol_sf"/>
</dbReference>
<accession>A0A225UTK7</accession>
<dbReference type="SUPFAM" id="SSF56672">
    <property type="entry name" value="DNA/RNA polymerases"/>
    <property type="match status" value="1"/>
</dbReference>
<dbReference type="PROSITE" id="PS50878">
    <property type="entry name" value="RT_POL"/>
    <property type="match status" value="1"/>
</dbReference>
<keyword evidence="2" id="KW-0695">RNA-directed DNA polymerase</keyword>